<reference evidence="1 2" key="1">
    <citation type="submission" date="2019-02" db="EMBL/GenBank/DDBJ databases">
        <title>Deep-cultivation of Planctomycetes and their phenomic and genomic characterization uncovers novel biology.</title>
        <authorList>
            <person name="Wiegand S."/>
            <person name="Jogler M."/>
            <person name="Boedeker C."/>
            <person name="Pinto D."/>
            <person name="Vollmers J."/>
            <person name="Rivas-Marin E."/>
            <person name="Kohn T."/>
            <person name="Peeters S.H."/>
            <person name="Heuer A."/>
            <person name="Rast P."/>
            <person name="Oberbeckmann S."/>
            <person name="Bunk B."/>
            <person name="Jeske O."/>
            <person name="Meyerdierks A."/>
            <person name="Storesund J.E."/>
            <person name="Kallscheuer N."/>
            <person name="Luecker S."/>
            <person name="Lage O.M."/>
            <person name="Pohl T."/>
            <person name="Merkel B.J."/>
            <person name="Hornburger P."/>
            <person name="Mueller R.-W."/>
            <person name="Bruemmer F."/>
            <person name="Labrenz M."/>
            <person name="Spormann A.M."/>
            <person name="Op den Camp H."/>
            <person name="Overmann J."/>
            <person name="Amann R."/>
            <person name="Jetten M.S.M."/>
            <person name="Mascher T."/>
            <person name="Medema M.H."/>
            <person name="Devos D.P."/>
            <person name="Kaster A.-K."/>
            <person name="Ovreas L."/>
            <person name="Rohde M."/>
            <person name="Galperin M.Y."/>
            <person name="Jogler C."/>
        </authorList>
    </citation>
    <scope>NUCLEOTIDE SEQUENCE [LARGE SCALE GENOMIC DNA]</scope>
    <source>
        <strain evidence="1 2">V6</strain>
    </source>
</reference>
<protein>
    <submittedName>
        <fullName evidence="1">Uncharacterized protein</fullName>
    </submittedName>
</protein>
<name>A0A517WB63_9PLAN</name>
<accession>A0A517WB63</accession>
<organism evidence="1 2">
    <name type="scientific">Gimesia chilikensis</name>
    <dbReference type="NCBI Taxonomy" id="2605989"/>
    <lineage>
        <taxon>Bacteria</taxon>
        <taxon>Pseudomonadati</taxon>
        <taxon>Planctomycetota</taxon>
        <taxon>Planctomycetia</taxon>
        <taxon>Planctomycetales</taxon>
        <taxon>Planctomycetaceae</taxon>
        <taxon>Gimesia</taxon>
    </lineage>
</organism>
<sequence length="32" mass="3836">MQDLPIFDRAALSWQKKLINNQNLKQARNPQR</sequence>
<dbReference type="Proteomes" id="UP000320722">
    <property type="component" value="Chromosome"/>
</dbReference>
<dbReference type="AlphaFoldDB" id="A0A517WB63"/>
<evidence type="ECO:0000313" key="1">
    <source>
        <dbReference type="EMBL" id="QDU02501.1"/>
    </source>
</evidence>
<gene>
    <name evidence="1" type="ORF">V6x_22060</name>
</gene>
<dbReference type="EMBL" id="CP036347">
    <property type="protein sequence ID" value="QDU02501.1"/>
    <property type="molecule type" value="Genomic_DNA"/>
</dbReference>
<proteinExistence type="predicted"/>
<evidence type="ECO:0000313" key="2">
    <source>
        <dbReference type="Proteomes" id="UP000320722"/>
    </source>
</evidence>